<comment type="caution">
    <text evidence="6">The sequence shown here is derived from an EMBL/GenBank/DDBJ whole genome shotgun (WGS) entry which is preliminary data.</text>
</comment>
<feature type="transmembrane region" description="Helical" evidence="4">
    <location>
        <begin position="414"/>
        <end position="437"/>
    </location>
</feature>
<feature type="transmembrane region" description="Helical" evidence="4">
    <location>
        <begin position="101"/>
        <end position="123"/>
    </location>
</feature>
<dbReference type="CDD" id="cd17352">
    <property type="entry name" value="MFS_MCT_SLC16"/>
    <property type="match status" value="1"/>
</dbReference>
<feature type="transmembrane region" description="Helical" evidence="4">
    <location>
        <begin position="60"/>
        <end position="81"/>
    </location>
</feature>
<dbReference type="PROSITE" id="PS50850">
    <property type="entry name" value="MFS"/>
    <property type="match status" value="1"/>
</dbReference>
<feature type="domain" description="Major facilitator superfamily (MFS) profile" evidence="5">
    <location>
        <begin position="63"/>
        <end position="472"/>
    </location>
</feature>
<evidence type="ECO:0000256" key="1">
    <source>
        <dbReference type="ARBA" id="ARBA00004141"/>
    </source>
</evidence>
<evidence type="ECO:0000256" key="4">
    <source>
        <dbReference type="SAM" id="Phobius"/>
    </source>
</evidence>
<keyword evidence="7" id="KW-1185">Reference proteome</keyword>
<comment type="subcellular location">
    <subcellularLocation>
        <location evidence="1">Membrane</location>
        <topology evidence="1">Multi-pass membrane protein</topology>
    </subcellularLocation>
</comment>
<dbReference type="InterPro" id="IPR036259">
    <property type="entry name" value="MFS_trans_sf"/>
</dbReference>
<evidence type="ECO:0000256" key="2">
    <source>
        <dbReference type="ARBA" id="ARBA00006727"/>
    </source>
</evidence>
<feature type="transmembrane region" description="Helical" evidence="4">
    <location>
        <begin position="290"/>
        <end position="311"/>
    </location>
</feature>
<dbReference type="InterPro" id="IPR050327">
    <property type="entry name" value="Proton-linked_MCT"/>
</dbReference>
<dbReference type="PANTHER" id="PTHR11360:SF284">
    <property type="entry name" value="EG:103B4.3 PROTEIN-RELATED"/>
    <property type="match status" value="1"/>
</dbReference>
<feature type="transmembrane region" description="Helical" evidence="4">
    <location>
        <begin position="155"/>
        <end position="174"/>
    </location>
</feature>
<dbReference type="GO" id="GO:0016020">
    <property type="term" value="C:membrane"/>
    <property type="evidence" value="ECO:0007669"/>
    <property type="project" value="UniProtKB-SubCell"/>
</dbReference>
<organism evidence="6 7">
    <name type="scientific">Actinomortierella ambigua</name>
    <dbReference type="NCBI Taxonomy" id="1343610"/>
    <lineage>
        <taxon>Eukaryota</taxon>
        <taxon>Fungi</taxon>
        <taxon>Fungi incertae sedis</taxon>
        <taxon>Mucoromycota</taxon>
        <taxon>Mortierellomycotina</taxon>
        <taxon>Mortierellomycetes</taxon>
        <taxon>Mortierellales</taxon>
        <taxon>Mortierellaceae</taxon>
        <taxon>Actinomortierella</taxon>
    </lineage>
</organism>
<proteinExistence type="inferred from homology"/>
<dbReference type="InterPro" id="IPR020846">
    <property type="entry name" value="MFS_dom"/>
</dbReference>
<dbReference type="Gene3D" id="1.20.1250.20">
    <property type="entry name" value="MFS general substrate transporter like domains"/>
    <property type="match status" value="1"/>
</dbReference>
<feature type="transmembrane region" description="Helical" evidence="4">
    <location>
        <begin position="354"/>
        <end position="373"/>
    </location>
</feature>
<feature type="compositionally biased region" description="Low complexity" evidence="3">
    <location>
        <begin position="26"/>
        <end position="38"/>
    </location>
</feature>
<dbReference type="OrthoDB" id="6499973at2759"/>
<feature type="transmembrane region" description="Helical" evidence="4">
    <location>
        <begin position="317"/>
        <end position="342"/>
    </location>
</feature>
<reference evidence="6" key="1">
    <citation type="journal article" date="2020" name="Fungal Divers.">
        <title>Resolving the Mortierellaceae phylogeny through synthesis of multi-gene phylogenetics and phylogenomics.</title>
        <authorList>
            <person name="Vandepol N."/>
            <person name="Liber J."/>
            <person name="Desiro A."/>
            <person name="Na H."/>
            <person name="Kennedy M."/>
            <person name="Barry K."/>
            <person name="Grigoriev I.V."/>
            <person name="Miller A.N."/>
            <person name="O'Donnell K."/>
            <person name="Stajich J.E."/>
            <person name="Bonito G."/>
        </authorList>
    </citation>
    <scope>NUCLEOTIDE SEQUENCE</scope>
    <source>
        <strain evidence="6">BC1065</strain>
    </source>
</reference>
<name>A0A9P6U766_9FUNG</name>
<protein>
    <recommendedName>
        <fullName evidence="5">Major facilitator superfamily (MFS) profile domain-containing protein</fullName>
    </recommendedName>
</protein>
<dbReference type="EMBL" id="JAAAJB010000160">
    <property type="protein sequence ID" value="KAG0263491.1"/>
    <property type="molecule type" value="Genomic_DNA"/>
</dbReference>
<accession>A0A9P6U766</accession>
<dbReference type="AlphaFoldDB" id="A0A9P6U766"/>
<sequence length="483" mass="50946">MKAQFDSAEPTPRPSFDMVEKTLAKPSPSTSSSSPASSVIESSKAPTLVDPSIPNGGLRAWLVVLGSFLIHCFCFLPSEYIFGLFESAYLVEYPGSSHSEIAFVGTLGSSSTYFIGFTAGYLADRLGYRLTTMLGTTIMTVALVLASFTHAIWQLYLTQGIMFGIGASLVYYPAIGAPSHWFSTKCGMAIGIAVSGTGIGGLVGAPAAQALLDNVGYRWTLRILAGATLVACGSASFLISERRSGKDTTNDSAAAVNVAEQGQPSEKVGEEAAQPASFVQQLKVFKNPQFMALTGAELAASFGFLIPMYFYHSYSMFIGLSAETGALITGLASGASCLGRIAIGVAADRLPRTLVVSFCSWIMCLSVLIMWNFSKTFGVYLAFALTFGFFAGGYVSVVPLVVSDTFGAQQLSTVIGFLYAVSGIGMLFGATIAGAILDSTKPNITYLPVIMTAGAMLFIGASCITAWVYFRRKAKKAARAAAH</sequence>
<dbReference type="PANTHER" id="PTHR11360">
    <property type="entry name" value="MONOCARBOXYLATE TRANSPORTER"/>
    <property type="match status" value="1"/>
</dbReference>
<feature type="transmembrane region" description="Helical" evidence="4">
    <location>
        <begin position="186"/>
        <end position="207"/>
    </location>
</feature>
<feature type="transmembrane region" description="Helical" evidence="4">
    <location>
        <begin position="130"/>
        <end position="149"/>
    </location>
</feature>
<feature type="transmembrane region" description="Helical" evidence="4">
    <location>
        <begin position="449"/>
        <end position="470"/>
    </location>
</feature>
<dbReference type="SUPFAM" id="SSF103473">
    <property type="entry name" value="MFS general substrate transporter"/>
    <property type="match status" value="1"/>
</dbReference>
<dbReference type="GO" id="GO:0022857">
    <property type="term" value="F:transmembrane transporter activity"/>
    <property type="evidence" value="ECO:0007669"/>
    <property type="project" value="InterPro"/>
</dbReference>
<keyword evidence="4" id="KW-1133">Transmembrane helix</keyword>
<dbReference type="Proteomes" id="UP000807716">
    <property type="component" value="Unassembled WGS sequence"/>
</dbReference>
<evidence type="ECO:0000313" key="6">
    <source>
        <dbReference type="EMBL" id="KAG0263491.1"/>
    </source>
</evidence>
<feature type="transmembrane region" description="Helical" evidence="4">
    <location>
        <begin position="219"/>
        <end position="239"/>
    </location>
</feature>
<feature type="region of interest" description="Disordered" evidence="3">
    <location>
        <begin position="1"/>
        <end position="38"/>
    </location>
</feature>
<evidence type="ECO:0000313" key="7">
    <source>
        <dbReference type="Proteomes" id="UP000807716"/>
    </source>
</evidence>
<evidence type="ECO:0000259" key="5">
    <source>
        <dbReference type="PROSITE" id="PS50850"/>
    </source>
</evidence>
<gene>
    <name evidence="6" type="ORF">DFQ27_001743</name>
</gene>
<dbReference type="Pfam" id="PF07690">
    <property type="entry name" value="MFS_1"/>
    <property type="match status" value="1"/>
</dbReference>
<keyword evidence="4" id="KW-0472">Membrane</keyword>
<keyword evidence="4" id="KW-0812">Transmembrane</keyword>
<comment type="similarity">
    <text evidence="2">Belongs to the major facilitator superfamily. Monocarboxylate porter (TC 2.A.1.13) family.</text>
</comment>
<feature type="transmembrane region" description="Helical" evidence="4">
    <location>
        <begin position="379"/>
        <end position="402"/>
    </location>
</feature>
<dbReference type="InterPro" id="IPR011701">
    <property type="entry name" value="MFS"/>
</dbReference>
<evidence type="ECO:0000256" key="3">
    <source>
        <dbReference type="SAM" id="MobiDB-lite"/>
    </source>
</evidence>